<dbReference type="InterPro" id="IPR023198">
    <property type="entry name" value="PGP-like_dom2"/>
</dbReference>
<reference evidence="1 2" key="1">
    <citation type="submission" date="2018-06" db="EMBL/GenBank/DDBJ databases">
        <title>Genomic Encyclopedia of Archaeal and Bacterial Type Strains, Phase II (KMG-II): from individual species to whole genera.</title>
        <authorList>
            <person name="Goeker M."/>
        </authorList>
    </citation>
    <scope>NUCLEOTIDE SEQUENCE [LARGE SCALE GENOMIC DNA]</scope>
    <source>
        <strain evidence="1 2">DSM 23857</strain>
    </source>
</reference>
<dbReference type="InterPro" id="IPR023214">
    <property type="entry name" value="HAD_sf"/>
</dbReference>
<dbReference type="AlphaFoldDB" id="A0A327QAZ3"/>
<dbReference type="OrthoDB" id="9797415at2"/>
<dbReference type="Pfam" id="PF00702">
    <property type="entry name" value="Hydrolase"/>
    <property type="match status" value="1"/>
</dbReference>
<proteinExistence type="predicted"/>
<name>A0A327QAZ3_9BACT</name>
<dbReference type="PRINTS" id="PR00413">
    <property type="entry name" value="HADHALOGNASE"/>
</dbReference>
<dbReference type="Gene3D" id="1.10.150.240">
    <property type="entry name" value="Putative phosphatase, domain 2"/>
    <property type="match status" value="1"/>
</dbReference>
<dbReference type="Gene3D" id="3.40.50.1000">
    <property type="entry name" value="HAD superfamily/HAD-like"/>
    <property type="match status" value="1"/>
</dbReference>
<sequence length="207" mass="23831">MQNIQNIIFDLGGVILNIDYTLTEKAFQSLGITNFNELYSQFHANDLFNNLETGKIGEDDFIKELKQYVPINITESQLKEAWNAMLLDFPLQRLQILQQLRNHYRLFLLSNTNAIHLAAFNKILERDRSLPSLGVFFDKSYYSHLVGMRKPNKDIYEFVLQENGLNPAETLFIDDTLPNIATANELGIQTIHLQAPRTIVDIFKPKG</sequence>
<dbReference type="SUPFAM" id="SSF56784">
    <property type="entry name" value="HAD-like"/>
    <property type="match status" value="1"/>
</dbReference>
<keyword evidence="2" id="KW-1185">Reference proteome</keyword>
<comment type="caution">
    <text evidence="1">The sequence shown here is derived from an EMBL/GenBank/DDBJ whole genome shotgun (WGS) entry which is preliminary data.</text>
</comment>
<dbReference type="GO" id="GO:0016787">
    <property type="term" value="F:hydrolase activity"/>
    <property type="evidence" value="ECO:0007669"/>
    <property type="project" value="UniProtKB-KW"/>
</dbReference>
<dbReference type="RefSeq" id="WP_111599236.1">
    <property type="nucleotide sequence ID" value="NZ_QLLL01000007.1"/>
</dbReference>
<dbReference type="InterPro" id="IPR006439">
    <property type="entry name" value="HAD-SF_hydro_IA"/>
</dbReference>
<gene>
    <name evidence="1" type="ORF">LX64_03817</name>
</gene>
<accession>A0A327QAZ3</accession>
<keyword evidence="1" id="KW-0378">Hydrolase</keyword>
<dbReference type="Proteomes" id="UP000249547">
    <property type="component" value="Unassembled WGS sequence"/>
</dbReference>
<organism evidence="1 2">
    <name type="scientific">Chitinophaga skermanii</name>
    <dbReference type="NCBI Taxonomy" id="331697"/>
    <lineage>
        <taxon>Bacteria</taxon>
        <taxon>Pseudomonadati</taxon>
        <taxon>Bacteroidota</taxon>
        <taxon>Chitinophagia</taxon>
        <taxon>Chitinophagales</taxon>
        <taxon>Chitinophagaceae</taxon>
        <taxon>Chitinophaga</taxon>
    </lineage>
</organism>
<dbReference type="CDD" id="cd02603">
    <property type="entry name" value="HAD_sEH-N_like"/>
    <property type="match status" value="1"/>
</dbReference>
<dbReference type="SFLD" id="SFLDS00003">
    <property type="entry name" value="Haloacid_Dehalogenase"/>
    <property type="match status" value="1"/>
</dbReference>
<protein>
    <submittedName>
        <fullName evidence="1">Putative hydrolase of the HAD superfamily</fullName>
    </submittedName>
</protein>
<evidence type="ECO:0000313" key="2">
    <source>
        <dbReference type="Proteomes" id="UP000249547"/>
    </source>
</evidence>
<dbReference type="NCBIfam" id="TIGR01509">
    <property type="entry name" value="HAD-SF-IA-v3"/>
    <property type="match status" value="1"/>
</dbReference>
<dbReference type="PANTHER" id="PTHR43611">
    <property type="entry name" value="ALPHA-D-GLUCOSE 1-PHOSPHATE PHOSPHATASE"/>
    <property type="match status" value="1"/>
</dbReference>
<dbReference type="EMBL" id="QLLL01000007">
    <property type="protein sequence ID" value="RAJ01600.1"/>
    <property type="molecule type" value="Genomic_DNA"/>
</dbReference>
<dbReference type="PANTHER" id="PTHR43611:SF3">
    <property type="entry name" value="FLAVIN MONONUCLEOTIDE HYDROLASE 1, CHLOROPLATIC"/>
    <property type="match status" value="1"/>
</dbReference>
<dbReference type="InterPro" id="IPR036412">
    <property type="entry name" value="HAD-like_sf"/>
</dbReference>
<dbReference type="SFLD" id="SFLDG01129">
    <property type="entry name" value="C1.5:_HAD__Beta-PGM__Phosphata"/>
    <property type="match status" value="1"/>
</dbReference>
<evidence type="ECO:0000313" key="1">
    <source>
        <dbReference type="EMBL" id="RAJ01600.1"/>
    </source>
</evidence>